<evidence type="ECO:0000256" key="7">
    <source>
        <dbReference type="ARBA" id="ARBA00022737"/>
    </source>
</evidence>
<accession>A0A6A6N8Z7</accession>
<evidence type="ECO:0000256" key="11">
    <source>
        <dbReference type="ARBA" id="ARBA00023136"/>
    </source>
</evidence>
<dbReference type="PANTHER" id="PTHR48063:SF16">
    <property type="entry name" value="LRR RECEPTOR-LIKE SERINE_THREONINE-PROTEIN KINASE GSO1"/>
    <property type="match status" value="1"/>
</dbReference>
<keyword evidence="8" id="KW-0460">Magnesium</keyword>
<dbReference type="Gene3D" id="3.80.10.10">
    <property type="entry name" value="Ribonuclease Inhibitor"/>
    <property type="match status" value="3"/>
</dbReference>
<dbReference type="FunFam" id="3.80.10.10:FF:001347">
    <property type="entry name" value="LRR receptor-like serine/threonine-protein kinase GSO2"/>
    <property type="match status" value="1"/>
</dbReference>
<sequence length="883" mass="98183">MHECPNKTVRALIVGDDEQIPIELEQELGLVESETPNVMITDEAHFNRMELPFYSVGGISSPKTLKLQGWIQGRALTVMIDSGASHNFISVTEKEHHGQLDWNPGAQQAFLNLKQALATSPVLATPDFSKEFIVECDALGRKFFVYTDQSSLRYLLEQHITTHAQQKWGAKLLGYDFKIIYKPGSSNAAVDALFRREEELELQGKPIEEATWMTYFDVVNQFPSFSLEDKAVLQGVSNDMDLNVNPEKVRRGPKPLRVYYRKNFKKKEDSGRGQLEGINLKVISSDNRTVAVISIDLHDPYPVNPEYHSSLSRQGFWNLSGEISPSLLKLKSLQYLDLSLNTFKYIPIPAFLGSLQSLRYLNLSKAGFSGEVPPSLGNLSSLQFLDVSSEYSLMASSLDWVTGLVSLKHVVMDGVDLSVIGSNWVRVFNVLPHLTGLHLSGCSLPEVLEETHWGLNNPLPSLMKLTKLNWCKPFGEPTERDSSDSFGQLSQLSALDVSLYNLIGSISEVHFSKLNKLKFLGLSSNSFFSNVSSNWVPPFQVQDLEVGSCHLGPTFPAWLRTQKEVTSLDISNASISDSIPNWFWDISSNLSLLNVSFNQLHGQLKNPLTVVPFADVDFSSNFLEGPIPLSTVEIKLLELSNNRFSGPIPEKLAQSMPNLVFLSLSGNQLTGHIPVSIGDMVSLVVLDLSGSLPSSFLNLSNLETLNLGNNRLSSEIPPWIGSGFAELRILSSRSNAFFGEIPSTLSNLSSLQVLDLAQNNLAGSIPVTFGDFKAMSLEQYINEYLLYGKYRGVYYEESMIVNIEDGGGGSIVEDSSDGFIDMWFYLSIGLGFAVGILVPFLIFAIRKPWSHAYFLLVDKTVDRLLYLACKTATRFRNRCNFQA</sequence>
<evidence type="ECO:0000256" key="6">
    <source>
        <dbReference type="ARBA" id="ARBA00022729"/>
    </source>
</evidence>
<keyword evidence="7" id="KW-0677">Repeat</keyword>
<dbReference type="InterPro" id="IPR055414">
    <property type="entry name" value="LRR_R13L4/SHOC2-like"/>
</dbReference>
<evidence type="ECO:0000256" key="5">
    <source>
        <dbReference type="ARBA" id="ARBA00022692"/>
    </source>
</evidence>
<keyword evidence="11 14" id="KW-0472">Membrane</keyword>
<dbReference type="Pfam" id="PF17919">
    <property type="entry name" value="RT_RNaseH_2"/>
    <property type="match status" value="1"/>
</dbReference>
<dbReference type="PROSITE" id="PS00141">
    <property type="entry name" value="ASP_PROTEASE"/>
    <property type="match status" value="1"/>
</dbReference>
<dbReference type="InterPro" id="IPR046956">
    <property type="entry name" value="RLP23-like"/>
</dbReference>
<proteinExistence type="inferred from homology"/>
<dbReference type="PANTHER" id="PTHR48063">
    <property type="entry name" value="LRR RECEPTOR-LIKE KINASE"/>
    <property type="match status" value="1"/>
</dbReference>
<reference evidence="17 18" key="1">
    <citation type="journal article" date="2020" name="Mol. Plant">
        <title>The Chromosome-Based Rubber Tree Genome Provides New Insights into Spurge Genome Evolution and Rubber Biosynthesis.</title>
        <authorList>
            <person name="Liu J."/>
            <person name="Shi C."/>
            <person name="Shi C.C."/>
            <person name="Li W."/>
            <person name="Zhang Q.J."/>
            <person name="Zhang Y."/>
            <person name="Li K."/>
            <person name="Lu H.F."/>
            <person name="Shi C."/>
            <person name="Zhu S.T."/>
            <person name="Xiao Z.Y."/>
            <person name="Nan H."/>
            <person name="Yue Y."/>
            <person name="Zhu X.G."/>
            <person name="Wu Y."/>
            <person name="Hong X.N."/>
            <person name="Fan G.Y."/>
            <person name="Tong Y."/>
            <person name="Zhang D."/>
            <person name="Mao C.L."/>
            <person name="Liu Y.L."/>
            <person name="Hao S.J."/>
            <person name="Liu W.Q."/>
            <person name="Lv M.Q."/>
            <person name="Zhang H.B."/>
            <person name="Liu Y."/>
            <person name="Hu-Tang G.R."/>
            <person name="Wang J.P."/>
            <person name="Wang J.H."/>
            <person name="Sun Y.H."/>
            <person name="Ni S.B."/>
            <person name="Chen W.B."/>
            <person name="Zhang X.C."/>
            <person name="Jiao Y.N."/>
            <person name="Eichler E.E."/>
            <person name="Li G.H."/>
            <person name="Liu X."/>
            <person name="Gao L.Z."/>
        </authorList>
    </citation>
    <scope>NUCLEOTIDE SEQUENCE [LARGE SCALE GENOMIC DNA]</scope>
    <source>
        <strain evidence="18">cv. GT1</strain>
        <tissue evidence="17">Leaf</tissue>
    </source>
</reference>
<keyword evidence="10 14" id="KW-1133">Transmembrane helix</keyword>
<evidence type="ECO:0000256" key="2">
    <source>
        <dbReference type="ARBA" id="ARBA00009592"/>
    </source>
</evidence>
<evidence type="ECO:0000256" key="10">
    <source>
        <dbReference type="ARBA" id="ARBA00022989"/>
    </source>
</evidence>
<dbReference type="InterPro" id="IPR001611">
    <property type="entry name" value="Leu-rich_rpt"/>
</dbReference>
<dbReference type="SUPFAM" id="SSF56672">
    <property type="entry name" value="DNA/RNA polymerases"/>
    <property type="match status" value="1"/>
</dbReference>
<evidence type="ECO:0000259" key="16">
    <source>
        <dbReference type="Pfam" id="PF23598"/>
    </source>
</evidence>
<keyword evidence="4" id="KW-0433">Leucine-rich repeat</keyword>
<name>A0A6A6N8Z7_HEVBR</name>
<dbReference type="InterPro" id="IPR041577">
    <property type="entry name" value="RT_RNaseH_2"/>
</dbReference>
<feature type="domain" description="Disease resistance R13L4/SHOC-2-like LRR" evidence="16">
    <location>
        <begin position="322"/>
        <end position="569"/>
    </location>
</feature>
<evidence type="ECO:0000256" key="14">
    <source>
        <dbReference type="SAM" id="Phobius"/>
    </source>
</evidence>
<protein>
    <submittedName>
        <fullName evidence="17">Uncharacterized protein</fullName>
    </submittedName>
</protein>
<keyword evidence="18" id="KW-1185">Reference proteome</keyword>
<evidence type="ECO:0000313" key="18">
    <source>
        <dbReference type="Proteomes" id="UP000467840"/>
    </source>
</evidence>
<evidence type="ECO:0000256" key="12">
    <source>
        <dbReference type="ARBA" id="ARBA00023170"/>
    </source>
</evidence>
<keyword evidence="9" id="KW-0229">DNA integration</keyword>
<evidence type="ECO:0000256" key="13">
    <source>
        <dbReference type="ARBA" id="ARBA00023180"/>
    </source>
</evidence>
<dbReference type="InterPro" id="IPR001969">
    <property type="entry name" value="Aspartic_peptidase_AS"/>
</dbReference>
<organism evidence="17 18">
    <name type="scientific">Hevea brasiliensis</name>
    <name type="common">Para rubber tree</name>
    <name type="synonym">Siphonia brasiliensis</name>
    <dbReference type="NCBI Taxonomy" id="3981"/>
    <lineage>
        <taxon>Eukaryota</taxon>
        <taxon>Viridiplantae</taxon>
        <taxon>Streptophyta</taxon>
        <taxon>Embryophyta</taxon>
        <taxon>Tracheophyta</taxon>
        <taxon>Spermatophyta</taxon>
        <taxon>Magnoliopsida</taxon>
        <taxon>eudicotyledons</taxon>
        <taxon>Gunneridae</taxon>
        <taxon>Pentapetalae</taxon>
        <taxon>rosids</taxon>
        <taxon>fabids</taxon>
        <taxon>Malpighiales</taxon>
        <taxon>Euphorbiaceae</taxon>
        <taxon>Crotonoideae</taxon>
        <taxon>Micrandreae</taxon>
        <taxon>Hevea</taxon>
    </lineage>
</organism>
<evidence type="ECO:0000256" key="8">
    <source>
        <dbReference type="ARBA" id="ARBA00022842"/>
    </source>
</evidence>
<dbReference type="AlphaFoldDB" id="A0A6A6N8Z7"/>
<dbReference type="SMART" id="SM00369">
    <property type="entry name" value="LRR_TYP"/>
    <property type="match status" value="5"/>
</dbReference>
<evidence type="ECO:0000259" key="15">
    <source>
        <dbReference type="Pfam" id="PF17919"/>
    </source>
</evidence>
<keyword evidence="12" id="KW-0675">Receptor</keyword>
<comment type="similarity">
    <text evidence="2">Belongs to the RLP family.</text>
</comment>
<dbReference type="InterPro" id="IPR003591">
    <property type="entry name" value="Leu-rich_rpt_typical-subtyp"/>
</dbReference>
<dbReference type="EMBL" id="JAAGAX010000003">
    <property type="protein sequence ID" value="KAF2320669.1"/>
    <property type="molecule type" value="Genomic_DNA"/>
</dbReference>
<dbReference type="GO" id="GO:0004190">
    <property type="term" value="F:aspartic-type endopeptidase activity"/>
    <property type="evidence" value="ECO:0007669"/>
    <property type="project" value="InterPro"/>
</dbReference>
<dbReference type="GO" id="GO:0006508">
    <property type="term" value="P:proteolysis"/>
    <property type="evidence" value="ECO:0007669"/>
    <property type="project" value="InterPro"/>
</dbReference>
<keyword evidence="13" id="KW-0325">Glycoprotein</keyword>
<dbReference type="InterPro" id="IPR043502">
    <property type="entry name" value="DNA/RNA_pol_sf"/>
</dbReference>
<dbReference type="InterPro" id="IPR032675">
    <property type="entry name" value="LRR_dom_sf"/>
</dbReference>
<feature type="transmembrane region" description="Helical" evidence="14">
    <location>
        <begin position="822"/>
        <end position="845"/>
    </location>
</feature>
<dbReference type="Proteomes" id="UP000467840">
    <property type="component" value="Chromosome 10"/>
</dbReference>
<evidence type="ECO:0000313" key="17">
    <source>
        <dbReference type="EMBL" id="KAF2320669.1"/>
    </source>
</evidence>
<dbReference type="FunFam" id="3.80.10.10:FF:000041">
    <property type="entry name" value="LRR receptor-like serine/threonine-protein kinase ERECTA"/>
    <property type="match status" value="1"/>
</dbReference>
<keyword evidence="5 14" id="KW-0812">Transmembrane</keyword>
<dbReference type="Pfam" id="PF23598">
    <property type="entry name" value="LRR_14"/>
    <property type="match status" value="1"/>
</dbReference>
<dbReference type="PROSITE" id="PS51450">
    <property type="entry name" value="LRR"/>
    <property type="match status" value="1"/>
</dbReference>
<dbReference type="GO" id="GO:0005886">
    <property type="term" value="C:plasma membrane"/>
    <property type="evidence" value="ECO:0007669"/>
    <property type="project" value="UniProtKB-SubCell"/>
</dbReference>
<evidence type="ECO:0000256" key="3">
    <source>
        <dbReference type="ARBA" id="ARBA00022475"/>
    </source>
</evidence>
<evidence type="ECO:0000256" key="9">
    <source>
        <dbReference type="ARBA" id="ARBA00022908"/>
    </source>
</evidence>
<keyword evidence="3" id="KW-1003">Cell membrane</keyword>
<evidence type="ECO:0000256" key="4">
    <source>
        <dbReference type="ARBA" id="ARBA00022614"/>
    </source>
</evidence>
<keyword evidence="6" id="KW-0732">Signal</keyword>
<dbReference type="GO" id="GO:0015074">
    <property type="term" value="P:DNA integration"/>
    <property type="evidence" value="ECO:0007669"/>
    <property type="project" value="UniProtKB-KW"/>
</dbReference>
<gene>
    <name evidence="17" type="ORF">GH714_029911</name>
</gene>
<feature type="domain" description="Reverse transcriptase/retrotransposon-derived protein RNase H-like" evidence="15">
    <location>
        <begin position="102"/>
        <end position="138"/>
    </location>
</feature>
<evidence type="ECO:0000256" key="1">
    <source>
        <dbReference type="ARBA" id="ARBA00004251"/>
    </source>
</evidence>
<comment type="caution">
    <text evidence="17">The sequence shown here is derived from an EMBL/GenBank/DDBJ whole genome shotgun (WGS) entry which is preliminary data.</text>
</comment>
<dbReference type="SUPFAM" id="SSF52058">
    <property type="entry name" value="L domain-like"/>
    <property type="match status" value="1"/>
</dbReference>
<comment type="subcellular location">
    <subcellularLocation>
        <location evidence="1">Cell membrane</location>
        <topology evidence="1">Single-pass type I membrane protein</topology>
    </subcellularLocation>
</comment>
<dbReference type="Pfam" id="PF00560">
    <property type="entry name" value="LRR_1"/>
    <property type="match status" value="3"/>
</dbReference>